<gene>
    <name evidence="1" type="ORF">E5990_02045</name>
</gene>
<proteinExistence type="predicted"/>
<organism evidence="1 2">
    <name type="scientific">Muribaculum caecicola</name>
    <dbReference type="NCBI Taxonomy" id="3038144"/>
    <lineage>
        <taxon>Bacteria</taxon>
        <taxon>Pseudomonadati</taxon>
        <taxon>Bacteroidota</taxon>
        <taxon>Bacteroidia</taxon>
        <taxon>Bacteroidales</taxon>
        <taxon>Muribaculaceae</taxon>
        <taxon>Muribaculum</taxon>
    </lineage>
</organism>
<evidence type="ECO:0000313" key="1">
    <source>
        <dbReference type="EMBL" id="THG54667.1"/>
    </source>
</evidence>
<dbReference type="EMBL" id="SSTG01000012">
    <property type="protein sequence ID" value="THG54667.1"/>
    <property type="molecule type" value="Genomic_DNA"/>
</dbReference>
<sequence>MLIFAYLVTMQIKSQIAKEHPKATLTLLFMSGAMLQTLLFLCCCGKSSFHLFTLAANITATGILLFMPFVFLSGRWRWAQIVWMFLTALLMLANVWYLRVFEDYMSPLNILLIGSVDSTIASGALAVMHASDFTILLPCILTAAIFAALPSDIRKIKTSCKFRIIITAVCIIAVGGSVLKLHLDYYRYLKSTGYANSLSDFRAIINENLSRQHQVLVRGFAIAQIQELASSLSNSTELDQHDIEQIAVYSGKATGLKTGNNKNIIVIVVESLNSSAVLWEHNGRLAMPLLNSLLSDTSTLAFTEMASIVGEARSADGQFMYHTGMFPLRNEPFVVSNATGPYPSIQRILPDNYTSVEIIGEDATMWHHKETSAAYGFDSIYSDIATGTIPHGISQDDVIFNRACQIISGLRQPFYAMISTMTMHDPYVFATARNSWISSVDSLDRRDANYLERCHEFDHALTQFFKWLKTQSLWENSVIAVVSDHEARQSCLSEILNTGHQFFCLINTSKSGHNTGIISQIDVYPTLLDAAGLYDTVPWRGFGTSLLRAGEPGFALMPDGSVIGNAHSDSILNTQKQQWLLSEKWIRAKNKPSVINELYKCQ</sequence>
<accession>A0AC61S8A9</accession>
<protein>
    <submittedName>
        <fullName evidence="1">LTA synthase family protein</fullName>
    </submittedName>
</protein>
<keyword evidence="2" id="KW-1185">Reference proteome</keyword>
<comment type="caution">
    <text evidence="1">The sequence shown here is derived from an EMBL/GenBank/DDBJ whole genome shotgun (WGS) entry which is preliminary data.</text>
</comment>
<dbReference type="Proteomes" id="UP000305401">
    <property type="component" value="Unassembled WGS sequence"/>
</dbReference>
<reference evidence="1" key="1">
    <citation type="submission" date="2019-04" db="EMBL/GenBank/DDBJ databases">
        <title>Microbes associate with the intestines of laboratory mice.</title>
        <authorList>
            <person name="Navarre W."/>
            <person name="Wong E."/>
            <person name="Huang K.C."/>
            <person name="Tropini C."/>
            <person name="Ng K."/>
            <person name="Yu B."/>
        </authorList>
    </citation>
    <scope>NUCLEOTIDE SEQUENCE</scope>
    <source>
        <strain evidence="1">NM86_A22</strain>
    </source>
</reference>
<name>A0AC61S8A9_9BACT</name>
<evidence type="ECO:0000313" key="2">
    <source>
        <dbReference type="Proteomes" id="UP000305401"/>
    </source>
</evidence>